<dbReference type="RefSeq" id="WP_073448768.1">
    <property type="nucleotide sequence ID" value="NZ_LJSN01000003.1"/>
</dbReference>
<keyword evidence="3" id="KW-1185">Reference proteome</keyword>
<evidence type="ECO:0000313" key="2">
    <source>
        <dbReference type="EMBL" id="PNE37887.1"/>
    </source>
</evidence>
<protein>
    <submittedName>
        <fullName evidence="2">Uncharacterized protein</fullName>
    </submittedName>
</protein>
<reference evidence="3" key="1">
    <citation type="submission" date="2015-09" db="EMBL/GenBank/DDBJ databases">
        <authorList>
            <person name="Graham D.E."/>
            <person name="Mahan K.M."/>
            <person name="Klingeman D.M."/>
            <person name="Fida T."/>
            <person name="Giannone R.J."/>
            <person name="Hettich R.L."/>
            <person name="Parry R.J."/>
            <person name="Spain J.C."/>
        </authorList>
    </citation>
    <scope>NUCLEOTIDE SEQUENCE [LARGE SCALE GENOMIC DNA]</scope>
    <source>
        <strain evidence="3">JCM 4701</strain>
    </source>
</reference>
<gene>
    <name evidence="2" type="ORF">AOB60_27180</name>
</gene>
<dbReference type="EMBL" id="LJSN01000003">
    <property type="protein sequence ID" value="PNE37887.1"/>
    <property type="molecule type" value="Genomic_DNA"/>
</dbReference>
<proteinExistence type="predicted"/>
<name>A0A2N8PA35_STRNR</name>
<accession>A0A2N8PA35</accession>
<evidence type="ECO:0000313" key="3">
    <source>
        <dbReference type="Proteomes" id="UP000236047"/>
    </source>
</evidence>
<sequence length="62" mass="6224">MRRIACVIVGTMALFGVLATPAQASSDPIADHALALVGHVWGAVAPSSLTHSAADAALEASR</sequence>
<feature type="signal peptide" evidence="1">
    <location>
        <begin position="1"/>
        <end position="24"/>
    </location>
</feature>
<evidence type="ECO:0000256" key="1">
    <source>
        <dbReference type="SAM" id="SignalP"/>
    </source>
</evidence>
<organism evidence="2 3">
    <name type="scientific">Streptomyces noursei</name>
    <name type="common">Streptomyces albulus</name>
    <dbReference type="NCBI Taxonomy" id="1971"/>
    <lineage>
        <taxon>Bacteria</taxon>
        <taxon>Bacillati</taxon>
        <taxon>Actinomycetota</taxon>
        <taxon>Actinomycetes</taxon>
        <taxon>Kitasatosporales</taxon>
        <taxon>Streptomycetaceae</taxon>
        <taxon>Streptomyces</taxon>
    </lineage>
</organism>
<dbReference type="Proteomes" id="UP000236047">
    <property type="component" value="Unassembled WGS sequence"/>
</dbReference>
<dbReference type="AlphaFoldDB" id="A0A2N8PA35"/>
<feature type="chain" id="PRO_5015002982" evidence="1">
    <location>
        <begin position="25"/>
        <end position="62"/>
    </location>
</feature>
<keyword evidence="1" id="KW-0732">Signal</keyword>
<comment type="caution">
    <text evidence="2">The sequence shown here is derived from an EMBL/GenBank/DDBJ whole genome shotgun (WGS) entry which is preliminary data.</text>
</comment>